<sequence>MRRNASLCMAAVALPWAAAQAITPASSPPLSPLSSTALASATPIPVIGARTGIDKVTGKPPARLNINGLWAKGGAQWNLYLLALSELQALNETGESSYFALAGIHGFPHSAWNGVDHVDGAPTNVGFCPHGELLFQTWHRPYVALFEQILVARAVEIASRYPPDMLPEYMAAAESLRQPYWDWAMNPTLPPAATRINMTVRAPEGLRVIPNPLYTYRFQRLDVQKGFGGQLTQYPQTIRCPGSGGVLNNATESNTLLLLSARDLTGSVYDVFTRINTFDEMRSSSFENPHNLVHIRAACDGTMSDINWSAFDPLFMLHHCNVDRLVAMWQAIYYNNSMFTGSTTSNGQFGTPQQTVITADSPLKPFFRAPSATNDNSTAGGPLEFHTSNTVANISVFGYTYPELPDWSLPAEIRAEQVRAKVNALYGDKAGDDGATTLETGPLNRMGKGTTRDYWVVEVSVERGELAGRLPATVSLFIRGESIGRMTLLGMPCEGVAREVVPVQDVRVGNGTLKDLDRGSVVQYLKGEVGVGIRGADGSEISVGNVPSLGVVVIDMEYAPRTNQSSFPVFNGKVTRWPVEVRQDLGVNQTRSWRREVVQRLK</sequence>
<accession>A0AA39ZJ41</accession>
<feature type="signal peptide" evidence="2">
    <location>
        <begin position="1"/>
        <end position="21"/>
    </location>
</feature>
<dbReference type="GO" id="GO:0016491">
    <property type="term" value="F:oxidoreductase activity"/>
    <property type="evidence" value="ECO:0007669"/>
    <property type="project" value="InterPro"/>
</dbReference>
<keyword evidence="5" id="KW-1185">Reference proteome</keyword>
<feature type="chain" id="PRO_5041214808" description="Tyrosinase copper-binding domain-containing protein" evidence="2">
    <location>
        <begin position="22"/>
        <end position="602"/>
    </location>
</feature>
<dbReference type="EMBL" id="JAULSY010000016">
    <property type="protein sequence ID" value="KAK0672032.1"/>
    <property type="molecule type" value="Genomic_DNA"/>
</dbReference>
<evidence type="ECO:0000259" key="3">
    <source>
        <dbReference type="PROSITE" id="PS00498"/>
    </source>
</evidence>
<comment type="caution">
    <text evidence="4">The sequence shown here is derived from an EMBL/GenBank/DDBJ whole genome shotgun (WGS) entry which is preliminary data.</text>
</comment>
<dbReference type="AlphaFoldDB" id="A0AA39ZJ41"/>
<feature type="domain" description="Tyrosinase copper-binding" evidence="3">
    <location>
        <begin position="312"/>
        <end position="323"/>
    </location>
</feature>
<name>A0AA39ZJ41_9PEZI</name>
<dbReference type="Proteomes" id="UP001174997">
    <property type="component" value="Unassembled WGS sequence"/>
</dbReference>
<dbReference type="Gene3D" id="1.10.1280.10">
    <property type="entry name" value="Di-copper center containing domain from catechol oxidase"/>
    <property type="match status" value="1"/>
</dbReference>
<organism evidence="4 5">
    <name type="scientific">Cercophora samala</name>
    <dbReference type="NCBI Taxonomy" id="330535"/>
    <lineage>
        <taxon>Eukaryota</taxon>
        <taxon>Fungi</taxon>
        <taxon>Dikarya</taxon>
        <taxon>Ascomycota</taxon>
        <taxon>Pezizomycotina</taxon>
        <taxon>Sordariomycetes</taxon>
        <taxon>Sordariomycetidae</taxon>
        <taxon>Sordariales</taxon>
        <taxon>Lasiosphaeriaceae</taxon>
        <taxon>Cercophora</taxon>
    </lineage>
</organism>
<dbReference type="PROSITE" id="PS00498">
    <property type="entry name" value="TYROSINASE_2"/>
    <property type="match status" value="1"/>
</dbReference>
<proteinExistence type="predicted"/>
<dbReference type="PANTHER" id="PTHR11474:SF131">
    <property type="entry name" value="TYROSINASE COPPER-BINDING DOMAIN-CONTAINING PROTEIN"/>
    <property type="match status" value="1"/>
</dbReference>
<evidence type="ECO:0000313" key="4">
    <source>
        <dbReference type="EMBL" id="KAK0672032.1"/>
    </source>
</evidence>
<dbReference type="Pfam" id="PF00264">
    <property type="entry name" value="Tyrosinase"/>
    <property type="match status" value="1"/>
</dbReference>
<dbReference type="PRINTS" id="PR00092">
    <property type="entry name" value="TYROSINASE"/>
</dbReference>
<keyword evidence="2" id="KW-0732">Signal</keyword>
<dbReference type="SUPFAM" id="SSF48056">
    <property type="entry name" value="Di-copper centre-containing domain"/>
    <property type="match status" value="1"/>
</dbReference>
<evidence type="ECO:0000256" key="1">
    <source>
        <dbReference type="ARBA" id="ARBA00022723"/>
    </source>
</evidence>
<reference evidence="4" key="1">
    <citation type="submission" date="2023-06" db="EMBL/GenBank/DDBJ databases">
        <title>Genome-scale phylogeny and comparative genomics of the fungal order Sordariales.</title>
        <authorList>
            <consortium name="Lawrence Berkeley National Laboratory"/>
            <person name="Hensen N."/>
            <person name="Bonometti L."/>
            <person name="Westerberg I."/>
            <person name="Brannstrom I.O."/>
            <person name="Guillou S."/>
            <person name="Cros-Aarteil S."/>
            <person name="Calhoun S."/>
            <person name="Haridas S."/>
            <person name="Kuo A."/>
            <person name="Mondo S."/>
            <person name="Pangilinan J."/>
            <person name="Riley R."/>
            <person name="Labutti K."/>
            <person name="Andreopoulos B."/>
            <person name="Lipzen A."/>
            <person name="Chen C."/>
            <person name="Yanf M."/>
            <person name="Daum C."/>
            <person name="Ng V."/>
            <person name="Clum A."/>
            <person name="Steindorff A."/>
            <person name="Ohm R."/>
            <person name="Martin F."/>
            <person name="Silar P."/>
            <person name="Natvig D."/>
            <person name="Lalanne C."/>
            <person name="Gautier V."/>
            <person name="Ament-Velasquez S.L."/>
            <person name="Kruys A."/>
            <person name="Hutchinson M.I."/>
            <person name="Powell A.J."/>
            <person name="Barry K."/>
            <person name="Miller A.N."/>
            <person name="Grigoriev I.V."/>
            <person name="Debuchy R."/>
            <person name="Gladieux P."/>
            <person name="Thoren M.H."/>
            <person name="Johannesson H."/>
        </authorList>
    </citation>
    <scope>NUCLEOTIDE SEQUENCE</scope>
    <source>
        <strain evidence="4">CBS 307.81</strain>
    </source>
</reference>
<evidence type="ECO:0000256" key="2">
    <source>
        <dbReference type="SAM" id="SignalP"/>
    </source>
</evidence>
<dbReference type="GO" id="GO:0046872">
    <property type="term" value="F:metal ion binding"/>
    <property type="evidence" value="ECO:0007669"/>
    <property type="project" value="UniProtKB-KW"/>
</dbReference>
<evidence type="ECO:0000313" key="5">
    <source>
        <dbReference type="Proteomes" id="UP001174997"/>
    </source>
</evidence>
<protein>
    <recommendedName>
        <fullName evidence="3">Tyrosinase copper-binding domain-containing protein</fullName>
    </recommendedName>
</protein>
<dbReference type="InterPro" id="IPR008922">
    <property type="entry name" value="Di-copper_centre_dom_sf"/>
</dbReference>
<dbReference type="InterPro" id="IPR002227">
    <property type="entry name" value="Tyrosinase_Cu-bd"/>
</dbReference>
<gene>
    <name evidence="4" type="ORF">QBC41DRAFT_38689</name>
</gene>
<dbReference type="InterPro" id="IPR050316">
    <property type="entry name" value="Tyrosinase/Hemocyanin"/>
</dbReference>
<dbReference type="PANTHER" id="PTHR11474">
    <property type="entry name" value="TYROSINASE FAMILY MEMBER"/>
    <property type="match status" value="1"/>
</dbReference>
<keyword evidence="1" id="KW-0479">Metal-binding</keyword>